<accession>A0A9P6QXY3</accession>
<dbReference type="Proteomes" id="UP000823405">
    <property type="component" value="Unassembled WGS sequence"/>
</dbReference>
<protein>
    <submittedName>
        <fullName evidence="1">Uncharacterized protein</fullName>
    </submittedName>
</protein>
<evidence type="ECO:0000313" key="1">
    <source>
        <dbReference type="EMBL" id="KAG0303810.1"/>
    </source>
</evidence>
<gene>
    <name evidence="1" type="ORF">BGZ97_001737</name>
</gene>
<reference evidence="1" key="1">
    <citation type="journal article" date="2020" name="Fungal Divers.">
        <title>Resolving the Mortierellaceae phylogeny through synthesis of multi-gene phylogenetics and phylogenomics.</title>
        <authorList>
            <person name="Vandepol N."/>
            <person name="Liber J."/>
            <person name="Desiro A."/>
            <person name="Na H."/>
            <person name="Kennedy M."/>
            <person name="Barry K."/>
            <person name="Grigoriev I.V."/>
            <person name="Miller A.N."/>
            <person name="O'Donnell K."/>
            <person name="Stajich J.E."/>
            <person name="Bonito G."/>
        </authorList>
    </citation>
    <scope>NUCLEOTIDE SEQUENCE</scope>
    <source>
        <strain evidence="1">NVP60</strain>
    </source>
</reference>
<proteinExistence type="predicted"/>
<dbReference type="EMBL" id="JAAAIN010001366">
    <property type="protein sequence ID" value="KAG0303810.1"/>
    <property type="molecule type" value="Genomic_DNA"/>
</dbReference>
<dbReference type="AlphaFoldDB" id="A0A9P6QXY3"/>
<feature type="non-terminal residue" evidence="1">
    <location>
        <position position="1"/>
    </location>
</feature>
<evidence type="ECO:0000313" key="2">
    <source>
        <dbReference type="Proteomes" id="UP000823405"/>
    </source>
</evidence>
<sequence length="118" mass="12097">MQASNVTGPKGASVIGDQSYCQTGFYSNNNSHYGNTNTQARFGGRNVSGGYGTGFGGFGGQNSYGGGYANIGNTPYGGQGVVGQQGYGQSYGQGYDQQQQYGYGAGTGYAPGQQSSQY</sequence>
<keyword evidence="2" id="KW-1185">Reference proteome</keyword>
<comment type="caution">
    <text evidence="1">The sequence shown here is derived from an EMBL/GenBank/DDBJ whole genome shotgun (WGS) entry which is preliminary data.</text>
</comment>
<organism evidence="1 2">
    <name type="scientific">Linnemannia gamsii</name>
    <dbReference type="NCBI Taxonomy" id="64522"/>
    <lineage>
        <taxon>Eukaryota</taxon>
        <taxon>Fungi</taxon>
        <taxon>Fungi incertae sedis</taxon>
        <taxon>Mucoromycota</taxon>
        <taxon>Mortierellomycotina</taxon>
        <taxon>Mortierellomycetes</taxon>
        <taxon>Mortierellales</taxon>
        <taxon>Mortierellaceae</taxon>
        <taxon>Linnemannia</taxon>
    </lineage>
</organism>
<name>A0A9P6QXY3_9FUNG</name>